<feature type="transmembrane region" description="Helical" evidence="6">
    <location>
        <begin position="110"/>
        <end position="135"/>
    </location>
</feature>
<dbReference type="RefSeq" id="WP_203929674.1">
    <property type="nucleotide sequence ID" value="NZ_BOPH01000068.1"/>
</dbReference>
<feature type="domain" description="ABC-2 type transporter transmembrane" evidence="7">
    <location>
        <begin position="44"/>
        <end position="199"/>
    </location>
</feature>
<gene>
    <name evidence="8" type="ORF">Voc01_046750</name>
</gene>
<accession>A0A8J3ZX43</accession>
<feature type="transmembrane region" description="Helical" evidence="6">
    <location>
        <begin position="141"/>
        <end position="166"/>
    </location>
</feature>
<sequence length="250" mass="25529">MNPFTPAPGRAPAHLLLLRHARFELVINARRAEALVLSLGVPILGLLAVVHTAVISLPGDDRAGYVVPGVIALTTLSTAFTGQAISVGYERFYGALARLGASSLTRTGLVAGKTLATLVLVLAQALVVALVGLAVGWRPQVGHLVAAVAATLLATAAYCGFALVLASLTRPEATTAGATLVYAVLLVGGGTLFPAPDLGGAEYLVPVTAHATVLRAALTDGMAADGLAWLSLAAWSVVAVVAARRAFRWD</sequence>
<comment type="caution">
    <text evidence="8">The sequence shown here is derived from an EMBL/GenBank/DDBJ whole genome shotgun (WGS) entry which is preliminary data.</text>
</comment>
<dbReference type="Proteomes" id="UP000635606">
    <property type="component" value="Unassembled WGS sequence"/>
</dbReference>
<evidence type="ECO:0000259" key="7">
    <source>
        <dbReference type="Pfam" id="PF01061"/>
    </source>
</evidence>
<feature type="transmembrane region" description="Helical" evidence="6">
    <location>
        <begin position="63"/>
        <end position="89"/>
    </location>
</feature>
<dbReference type="InterPro" id="IPR000412">
    <property type="entry name" value="ABC_2_transport"/>
</dbReference>
<evidence type="ECO:0000256" key="2">
    <source>
        <dbReference type="ARBA" id="ARBA00022692"/>
    </source>
</evidence>
<keyword evidence="2 6" id="KW-0812">Transmembrane</keyword>
<keyword evidence="5" id="KW-0046">Antibiotic resistance</keyword>
<dbReference type="PIRSF" id="PIRSF006648">
    <property type="entry name" value="DrrB"/>
    <property type="match status" value="1"/>
</dbReference>
<dbReference type="GO" id="GO:0046677">
    <property type="term" value="P:response to antibiotic"/>
    <property type="evidence" value="ECO:0007669"/>
    <property type="project" value="UniProtKB-KW"/>
</dbReference>
<evidence type="ECO:0000256" key="4">
    <source>
        <dbReference type="ARBA" id="ARBA00023136"/>
    </source>
</evidence>
<organism evidence="8 9">
    <name type="scientific">Virgisporangium ochraceum</name>
    <dbReference type="NCBI Taxonomy" id="65505"/>
    <lineage>
        <taxon>Bacteria</taxon>
        <taxon>Bacillati</taxon>
        <taxon>Actinomycetota</taxon>
        <taxon>Actinomycetes</taxon>
        <taxon>Micromonosporales</taxon>
        <taxon>Micromonosporaceae</taxon>
        <taxon>Virgisporangium</taxon>
    </lineage>
</organism>
<dbReference type="PANTHER" id="PTHR43229">
    <property type="entry name" value="NODULATION PROTEIN J"/>
    <property type="match status" value="1"/>
</dbReference>
<feature type="transmembrane region" description="Helical" evidence="6">
    <location>
        <begin position="227"/>
        <end position="247"/>
    </location>
</feature>
<protein>
    <submittedName>
        <fullName evidence="8">Transport permease protein</fullName>
    </submittedName>
</protein>
<keyword evidence="4 6" id="KW-0472">Membrane</keyword>
<dbReference type="InterPro" id="IPR051784">
    <property type="entry name" value="Nod_factor_ABC_transporter"/>
</dbReference>
<dbReference type="GO" id="GO:0043190">
    <property type="term" value="C:ATP-binding cassette (ABC) transporter complex"/>
    <property type="evidence" value="ECO:0007669"/>
    <property type="project" value="InterPro"/>
</dbReference>
<evidence type="ECO:0000256" key="6">
    <source>
        <dbReference type="SAM" id="Phobius"/>
    </source>
</evidence>
<evidence type="ECO:0000256" key="1">
    <source>
        <dbReference type="ARBA" id="ARBA00004141"/>
    </source>
</evidence>
<keyword evidence="3 6" id="KW-1133">Transmembrane helix</keyword>
<proteinExistence type="predicted"/>
<evidence type="ECO:0000256" key="5">
    <source>
        <dbReference type="ARBA" id="ARBA00023251"/>
    </source>
</evidence>
<name>A0A8J3ZX43_9ACTN</name>
<feature type="transmembrane region" description="Helical" evidence="6">
    <location>
        <begin position="34"/>
        <end position="57"/>
    </location>
</feature>
<evidence type="ECO:0000313" key="8">
    <source>
        <dbReference type="EMBL" id="GIJ69758.1"/>
    </source>
</evidence>
<reference evidence="8" key="1">
    <citation type="submission" date="2021-01" db="EMBL/GenBank/DDBJ databases">
        <title>Whole genome shotgun sequence of Virgisporangium ochraceum NBRC 16418.</title>
        <authorList>
            <person name="Komaki H."/>
            <person name="Tamura T."/>
        </authorList>
    </citation>
    <scope>NUCLEOTIDE SEQUENCE</scope>
    <source>
        <strain evidence="8">NBRC 16418</strain>
    </source>
</reference>
<evidence type="ECO:0000313" key="9">
    <source>
        <dbReference type="Proteomes" id="UP000635606"/>
    </source>
</evidence>
<comment type="subcellular location">
    <subcellularLocation>
        <location evidence="1">Membrane</location>
        <topology evidence="1">Multi-pass membrane protein</topology>
    </subcellularLocation>
</comment>
<feature type="transmembrane region" description="Helical" evidence="6">
    <location>
        <begin position="173"/>
        <end position="193"/>
    </location>
</feature>
<evidence type="ECO:0000256" key="3">
    <source>
        <dbReference type="ARBA" id="ARBA00022989"/>
    </source>
</evidence>
<dbReference type="InterPro" id="IPR013525">
    <property type="entry name" value="ABC2_TM"/>
</dbReference>
<dbReference type="GO" id="GO:0140359">
    <property type="term" value="F:ABC-type transporter activity"/>
    <property type="evidence" value="ECO:0007669"/>
    <property type="project" value="InterPro"/>
</dbReference>
<dbReference type="AlphaFoldDB" id="A0A8J3ZX43"/>
<dbReference type="EMBL" id="BOPH01000068">
    <property type="protein sequence ID" value="GIJ69758.1"/>
    <property type="molecule type" value="Genomic_DNA"/>
</dbReference>
<dbReference type="Pfam" id="PF01061">
    <property type="entry name" value="ABC2_membrane"/>
    <property type="match status" value="1"/>
</dbReference>
<keyword evidence="9" id="KW-1185">Reference proteome</keyword>
<dbReference type="PANTHER" id="PTHR43229:SF2">
    <property type="entry name" value="NODULATION PROTEIN J"/>
    <property type="match status" value="1"/>
</dbReference>